<sequence>MGRKISPGAKYIHEVMDLFPNTPSLSLAKKIYKDNPAPFKSVESIRTIIRIRRGQHGDWRRKATADKSNFTKPGSTNPFNLPEPVDENFEPHYINDTRILIISDLHFPYQDNKAITAALKYGLEMKVNAILINGDLIDFAAISRHERDWRQRMPHEEFEAARQFLVGLRKAFPKANIVYKEGNHCERWMKWLFIKAPELFNDPEFRLDVRLRLGELKIQHVGDRRPVNIGKLTVLHGHETFGGSGGVNPARSMFLKMIDNVLVGHFHRTSSHVERTAKMKVISVQSMGCLCTLNPYYMRYNKHNHGFVYVEHNFKTGEYYLHNKMIDNGKVY</sequence>
<proteinExistence type="predicted"/>
<dbReference type="SUPFAM" id="SSF56300">
    <property type="entry name" value="Metallo-dependent phosphatases"/>
    <property type="match status" value="1"/>
</dbReference>
<feature type="domain" description="Calcineurin-like phosphoesterase" evidence="2">
    <location>
        <begin position="98"/>
        <end position="239"/>
    </location>
</feature>
<dbReference type="Gene3D" id="3.60.21.10">
    <property type="match status" value="1"/>
</dbReference>
<evidence type="ECO:0000313" key="3">
    <source>
        <dbReference type="EMBL" id="CAB4191884.1"/>
    </source>
</evidence>
<feature type="compositionally biased region" description="Polar residues" evidence="1">
    <location>
        <begin position="66"/>
        <end position="79"/>
    </location>
</feature>
<accession>A0A6J5RJG0</accession>
<organism evidence="3">
    <name type="scientific">uncultured Caudovirales phage</name>
    <dbReference type="NCBI Taxonomy" id="2100421"/>
    <lineage>
        <taxon>Viruses</taxon>
        <taxon>Duplodnaviria</taxon>
        <taxon>Heunggongvirae</taxon>
        <taxon>Uroviricota</taxon>
        <taxon>Caudoviricetes</taxon>
        <taxon>Peduoviridae</taxon>
        <taxon>Maltschvirus</taxon>
        <taxon>Maltschvirus maltsch</taxon>
    </lineage>
</organism>
<protein>
    <submittedName>
        <fullName evidence="3">Calcineurin-like phosphoesterase domain, ApaH type</fullName>
    </submittedName>
</protein>
<evidence type="ECO:0000256" key="1">
    <source>
        <dbReference type="SAM" id="MobiDB-lite"/>
    </source>
</evidence>
<reference evidence="3" key="1">
    <citation type="submission" date="2020-05" db="EMBL/GenBank/DDBJ databases">
        <authorList>
            <person name="Chiriac C."/>
            <person name="Salcher M."/>
            <person name="Ghai R."/>
            <person name="Kavagutti S V."/>
        </authorList>
    </citation>
    <scope>NUCLEOTIDE SEQUENCE</scope>
</reference>
<name>A0A6J5RJG0_9CAUD</name>
<evidence type="ECO:0000259" key="2">
    <source>
        <dbReference type="Pfam" id="PF00149"/>
    </source>
</evidence>
<dbReference type="InterPro" id="IPR029052">
    <property type="entry name" value="Metallo-depent_PP-like"/>
</dbReference>
<dbReference type="Pfam" id="PF00149">
    <property type="entry name" value="Metallophos"/>
    <property type="match status" value="1"/>
</dbReference>
<feature type="region of interest" description="Disordered" evidence="1">
    <location>
        <begin position="60"/>
        <end position="82"/>
    </location>
</feature>
<dbReference type="EMBL" id="LR797179">
    <property type="protein sequence ID" value="CAB4191884.1"/>
    <property type="molecule type" value="Genomic_DNA"/>
</dbReference>
<dbReference type="GO" id="GO:0016787">
    <property type="term" value="F:hydrolase activity"/>
    <property type="evidence" value="ECO:0007669"/>
    <property type="project" value="InterPro"/>
</dbReference>
<dbReference type="InterPro" id="IPR004843">
    <property type="entry name" value="Calcineurin-like_PHP"/>
</dbReference>
<gene>
    <name evidence="3" type="ORF">UFOVP1230_10</name>
</gene>